<protein>
    <submittedName>
        <fullName evidence="2">Chemotaxis signal transduction protein</fullName>
    </submittedName>
</protein>
<dbReference type="InterPro" id="IPR036061">
    <property type="entry name" value="CheW-like_dom_sf"/>
</dbReference>
<dbReference type="EMBL" id="JANUBF010000062">
    <property type="protein sequence ID" value="MCS4038337.1"/>
    <property type="molecule type" value="Genomic_DNA"/>
</dbReference>
<evidence type="ECO:0000313" key="4">
    <source>
        <dbReference type="Proteomes" id="UP001155034"/>
    </source>
</evidence>
<dbReference type="EMBL" id="JANTYZ010000020">
    <property type="protein sequence ID" value="MCS3866761.1"/>
    <property type="molecule type" value="Genomic_DNA"/>
</dbReference>
<dbReference type="GO" id="GO:0007165">
    <property type="term" value="P:signal transduction"/>
    <property type="evidence" value="ECO:0007669"/>
    <property type="project" value="InterPro"/>
</dbReference>
<dbReference type="SUPFAM" id="SSF50341">
    <property type="entry name" value="CheW-like"/>
    <property type="match status" value="1"/>
</dbReference>
<evidence type="ECO:0000259" key="1">
    <source>
        <dbReference type="Pfam" id="PF01584"/>
    </source>
</evidence>
<dbReference type="GO" id="GO:0006935">
    <property type="term" value="P:chemotaxis"/>
    <property type="evidence" value="ECO:0007669"/>
    <property type="project" value="InterPro"/>
</dbReference>
<dbReference type="Proteomes" id="UP001155034">
    <property type="component" value="Unassembled WGS sequence"/>
</dbReference>
<evidence type="ECO:0000313" key="2">
    <source>
        <dbReference type="EMBL" id="MCS3866761.1"/>
    </source>
</evidence>
<feature type="domain" description="CheW-like" evidence="1">
    <location>
        <begin position="1"/>
        <end position="50"/>
    </location>
</feature>
<sequence length="71" mass="8151">MINLRESLVPIIDPHIIDSCTRLGFPPRGRDEETEILVVELRERTVGLVTGPVRSSKHRRRRLSLSPILRP</sequence>
<comment type="caution">
    <text evidence="2">The sequence shown here is derived from an EMBL/GenBank/DDBJ whole genome shotgun (WGS) entry which is preliminary data.</text>
</comment>
<dbReference type="Proteomes" id="UP001155040">
    <property type="component" value="Unassembled WGS sequence"/>
</dbReference>
<reference evidence="2" key="1">
    <citation type="submission" date="2022-08" db="EMBL/GenBank/DDBJ databases">
        <title>Genomic Encyclopedia of Type Strains, Phase V (KMG-V): Genome sequencing to study the core and pangenomes of soil and plant-associated prokaryotes.</title>
        <authorList>
            <person name="Whitman W."/>
        </authorList>
    </citation>
    <scope>NUCLEOTIDE SEQUENCE</scope>
    <source>
        <strain evidence="2">SP2016B</strain>
        <strain evidence="3">SP3012</strain>
    </source>
</reference>
<proteinExistence type="predicted"/>
<dbReference type="Gene3D" id="2.40.50.180">
    <property type="entry name" value="CheA-289, Domain 4"/>
    <property type="match status" value="1"/>
</dbReference>
<dbReference type="AlphaFoldDB" id="A0A9X2U4Q3"/>
<evidence type="ECO:0000313" key="3">
    <source>
        <dbReference type="EMBL" id="MCS4038337.1"/>
    </source>
</evidence>
<dbReference type="InterPro" id="IPR002545">
    <property type="entry name" value="CheW-lke_dom"/>
</dbReference>
<gene>
    <name evidence="2" type="ORF">GGP82_003344</name>
    <name evidence="3" type="ORF">GGQ01_003429</name>
</gene>
<dbReference type="Pfam" id="PF01584">
    <property type="entry name" value="CheW"/>
    <property type="match status" value="1"/>
</dbReference>
<organism evidence="2 4">
    <name type="scientific">Salinibacter ruber</name>
    <dbReference type="NCBI Taxonomy" id="146919"/>
    <lineage>
        <taxon>Bacteria</taxon>
        <taxon>Pseudomonadati</taxon>
        <taxon>Rhodothermota</taxon>
        <taxon>Rhodothermia</taxon>
        <taxon>Rhodothermales</taxon>
        <taxon>Salinibacteraceae</taxon>
        <taxon>Salinibacter</taxon>
    </lineage>
</organism>
<accession>A0A9X2U4Q3</accession>
<name>A0A9X2U4Q3_9BACT</name>